<protein>
    <submittedName>
        <fullName evidence="2">FAD-dependent oxidoreductase</fullName>
    </submittedName>
</protein>
<dbReference type="RefSeq" id="WP_218469243.1">
    <property type="nucleotide sequence ID" value="NZ_BAABJN010000008.1"/>
</dbReference>
<name>A0ABX8RFI8_NOCIO</name>
<reference evidence="2 3" key="1">
    <citation type="submission" date="2021-07" db="EMBL/GenBank/DDBJ databases">
        <title>Whole Genome Sequence of Nocardia Iowensis.</title>
        <authorList>
            <person name="Lamm A."/>
            <person name="Collins-Fairclough A.M."/>
            <person name="Bunk B."/>
            <person name="Sproer C."/>
        </authorList>
    </citation>
    <scope>NUCLEOTIDE SEQUENCE [LARGE SCALE GENOMIC DNA]</scope>
    <source>
        <strain evidence="2 3">NRRL 5646</strain>
    </source>
</reference>
<accession>A0ABX8RFI8</accession>
<feature type="domain" description="Amine oxidase" evidence="1">
    <location>
        <begin position="19"/>
        <end position="431"/>
    </location>
</feature>
<evidence type="ECO:0000259" key="1">
    <source>
        <dbReference type="Pfam" id="PF01593"/>
    </source>
</evidence>
<evidence type="ECO:0000313" key="3">
    <source>
        <dbReference type="Proteomes" id="UP000694257"/>
    </source>
</evidence>
<dbReference type="EMBL" id="CP078145">
    <property type="protein sequence ID" value="QXN88360.1"/>
    <property type="molecule type" value="Genomic_DNA"/>
</dbReference>
<proteinExistence type="predicted"/>
<gene>
    <name evidence="2" type="ORF">KV110_22430</name>
</gene>
<dbReference type="PANTHER" id="PTHR42923:SF3">
    <property type="entry name" value="PROTOPORPHYRINOGEN OXIDASE"/>
    <property type="match status" value="1"/>
</dbReference>
<keyword evidence="3" id="KW-1185">Reference proteome</keyword>
<dbReference type="InterPro" id="IPR002937">
    <property type="entry name" value="Amino_oxidase"/>
</dbReference>
<sequence length="448" mass="49189">MEHRSGCADRRFAVIGGGVSGMAAAYQLRRAGAQVELIERDTVLGGRLGLDRLGDRPVTMGAQLIGEKYFGFREFLADLGVDSYERYSIALARTVGDKLIMVDPTRYHAVMRYLSSVGSAREVAKFAYLVGKVRGDGRFLGSRYFATLGARSDHKPLSEHFGPGLSTVVRPMIRWMNGAEPDEVYLGTFGTNLGWFVERFYRMPGGVQLAVDEFARRVTVRTDARVEGIVVRGGQVSGLAISENGWPTREYDYDGVILATSAHDAADLVKPEFPELSELLAQVRYFPGAVAMVEYDRELFGPGAYGFSVEDDSPCSLAVAEGRTDRHIGRYMFHGRRARPAPSDAEFERWLDEAEQRALDHYGGGPVHRVHTLRRSWQAGYCAYLPYYGDFLSALDTALSECPGLTLAGDYLRGGALEGCYRAGVEAARRACALSTGQPTDQLGKGSL</sequence>
<dbReference type="Proteomes" id="UP000694257">
    <property type="component" value="Chromosome"/>
</dbReference>
<organism evidence="2 3">
    <name type="scientific">Nocardia iowensis</name>
    <dbReference type="NCBI Taxonomy" id="204891"/>
    <lineage>
        <taxon>Bacteria</taxon>
        <taxon>Bacillati</taxon>
        <taxon>Actinomycetota</taxon>
        <taxon>Actinomycetes</taxon>
        <taxon>Mycobacteriales</taxon>
        <taxon>Nocardiaceae</taxon>
        <taxon>Nocardia</taxon>
    </lineage>
</organism>
<dbReference type="InterPro" id="IPR050464">
    <property type="entry name" value="Zeta_carotene_desat/Oxidored"/>
</dbReference>
<dbReference type="PANTHER" id="PTHR42923">
    <property type="entry name" value="PROTOPORPHYRINOGEN OXIDASE"/>
    <property type="match status" value="1"/>
</dbReference>
<dbReference type="Pfam" id="PF01593">
    <property type="entry name" value="Amino_oxidase"/>
    <property type="match status" value="1"/>
</dbReference>
<evidence type="ECO:0000313" key="2">
    <source>
        <dbReference type="EMBL" id="QXN88360.1"/>
    </source>
</evidence>